<sequence>MLTSGTLLSLCMRASALVNAGSSSPAPPSTSTVRYTSSISAALAVLAGIGTRNAQFRLCVSQCIQQLAIVLERVPVGAPLPNEVVSDVLRVVKRGCSASINDTIISSICMNNLLHSIDDRIVGPQFASWKPQAVIAALYSLAKAQHTEPLRMIGSLLCCAKEHLHHLDERGTTRLLWCMAKFGQEKTFPTLWKRTCNRLLHFFSKLQPSSRALLMEGLLLVPDCECDAQQQLTCLLYDGYQRSRVNNTHSGEEDTPAVTTSAAIRDDYSVLKGKLLSHVHLLPVDAILSMLRRTCNSSTFPTAQLPITGRLVSDGNASSATNMEIVDYSLKHLLYRTLQPSECRELLEIISSLELSELTRLLQTHIVKCISSMCTETQRVTEHRQMLESICIAIAMEYEQKQNASEEVLRLLTSLCVSCHLTRYEALERYNGDLAGALSVALDVLAISGKPLVVGQNDALALTSLTKLVEEFPFSWEKGGAVSVNECAAGICAVCRLLCKPLLYRFLNRGVTTPLSITIEGHVASVGNGRDISLKSGGRHTFSLLERCKQSLGRVAGSIPTSSVFDIWRQGGRVLSVTHSVIAQNGNEPRAILESIMATLLNYAEEHPSQFSLCEVSQFVGGEPQFVPVDAFELFLRCVANERKNVLPKHLDQVVATIEYSRAYANVLRLERLLILLFLRPLGHESSLGHSAPFTIHQLVRLFTCCAYVPLAVGASMQATLLERIVTSCGLSTEIEELIVAASLLQQLEPGPVKSALVSTLTRQGICLNPKNAKDVQKALLLVYLYKAGVQVDGDLFQSLRRKC</sequence>
<accession>G0TR09</accession>
<dbReference type="EMBL" id="HE573017">
    <property type="protein sequence ID" value="CCC46373.1"/>
    <property type="molecule type" value="Genomic_DNA"/>
</dbReference>
<keyword evidence="1" id="KW-0732">Signal</keyword>
<name>G0TR09_TRYVY</name>
<feature type="signal peptide" evidence="1">
    <location>
        <begin position="1"/>
        <end position="16"/>
    </location>
</feature>
<gene>
    <name evidence="2" type="ORF">TVY486_0100210</name>
</gene>
<evidence type="ECO:0000256" key="1">
    <source>
        <dbReference type="SAM" id="SignalP"/>
    </source>
</evidence>
<feature type="chain" id="PRO_5003409686" evidence="1">
    <location>
        <begin position="17"/>
        <end position="804"/>
    </location>
</feature>
<evidence type="ECO:0000313" key="2">
    <source>
        <dbReference type="EMBL" id="CCC46373.1"/>
    </source>
</evidence>
<dbReference type="VEuPathDB" id="TriTrypDB:TvY486_0100210"/>
<organism evidence="2">
    <name type="scientific">Trypanosoma vivax (strain Y486)</name>
    <dbReference type="NCBI Taxonomy" id="1055687"/>
    <lineage>
        <taxon>Eukaryota</taxon>
        <taxon>Discoba</taxon>
        <taxon>Euglenozoa</taxon>
        <taxon>Kinetoplastea</taxon>
        <taxon>Metakinetoplastina</taxon>
        <taxon>Trypanosomatida</taxon>
        <taxon>Trypanosomatidae</taxon>
        <taxon>Trypanosoma</taxon>
        <taxon>Duttonella</taxon>
    </lineage>
</organism>
<protein>
    <submittedName>
        <fullName evidence="2">Uncharacterized protein</fullName>
    </submittedName>
</protein>
<proteinExistence type="predicted"/>
<dbReference type="AlphaFoldDB" id="G0TR09"/>
<reference evidence="2" key="1">
    <citation type="journal article" date="2012" name="Proc. Natl. Acad. Sci. U.S.A.">
        <title>Antigenic diversity is generated by distinct evolutionary mechanisms in African trypanosome species.</title>
        <authorList>
            <person name="Jackson A.P."/>
            <person name="Berry A."/>
            <person name="Aslett M."/>
            <person name="Allison H.C."/>
            <person name="Burton P."/>
            <person name="Vavrova-Anderson J."/>
            <person name="Brown R."/>
            <person name="Browne H."/>
            <person name="Corton N."/>
            <person name="Hauser H."/>
            <person name="Gamble J."/>
            <person name="Gilderthorp R."/>
            <person name="Marcello L."/>
            <person name="McQuillan J."/>
            <person name="Otto T.D."/>
            <person name="Quail M.A."/>
            <person name="Sanders M.J."/>
            <person name="van Tonder A."/>
            <person name="Ginger M.L."/>
            <person name="Field M.C."/>
            <person name="Barry J.D."/>
            <person name="Hertz-Fowler C."/>
            <person name="Berriman M."/>
        </authorList>
    </citation>
    <scope>NUCLEOTIDE SEQUENCE</scope>
    <source>
        <strain evidence="2">Y486</strain>
    </source>
</reference>